<evidence type="ECO:0000313" key="2">
    <source>
        <dbReference type="Proteomes" id="UP000317977"/>
    </source>
</evidence>
<protein>
    <recommendedName>
        <fullName evidence="3">DUF5666 domain-containing protein</fullName>
    </recommendedName>
</protein>
<dbReference type="RefSeq" id="WP_146534353.1">
    <property type="nucleotide sequence ID" value="NZ_SJPX01000002.1"/>
</dbReference>
<sequence>MQRAKFTGTIEAVGNGRLTLRDDDESPIDFIVSPQARILRDEKLADLDELQTDDVAIITAEESGGQMNAMNIFVMEPQSKFATCILSI</sequence>
<accession>A0A5C6F7D7</accession>
<evidence type="ECO:0000313" key="1">
    <source>
        <dbReference type="EMBL" id="TWU56357.1"/>
    </source>
</evidence>
<dbReference type="Proteomes" id="UP000317977">
    <property type="component" value="Unassembled WGS sequence"/>
</dbReference>
<keyword evidence="2" id="KW-1185">Reference proteome</keyword>
<reference evidence="1 2" key="1">
    <citation type="submission" date="2019-02" db="EMBL/GenBank/DDBJ databases">
        <title>Deep-cultivation of Planctomycetes and their phenomic and genomic characterization uncovers novel biology.</title>
        <authorList>
            <person name="Wiegand S."/>
            <person name="Jogler M."/>
            <person name="Boedeker C."/>
            <person name="Pinto D."/>
            <person name="Vollmers J."/>
            <person name="Rivas-Marin E."/>
            <person name="Kohn T."/>
            <person name="Peeters S.H."/>
            <person name="Heuer A."/>
            <person name="Rast P."/>
            <person name="Oberbeckmann S."/>
            <person name="Bunk B."/>
            <person name="Jeske O."/>
            <person name="Meyerdierks A."/>
            <person name="Storesund J.E."/>
            <person name="Kallscheuer N."/>
            <person name="Luecker S."/>
            <person name="Lage O.M."/>
            <person name="Pohl T."/>
            <person name="Merkel B.J."/>
            <person name="Hornburger P."/>
            <person name="Mueller R.-W."/>
            <person name="Bruemmer F."/>
            <person name="Labrenz M."/>
            <person name="Spormann A.M."/>
            <person name="Op Den Camp H."/>
            <person name="Overmann J."/>
            <person name="Amann R."/>
            <person name="Jetten M.S.M."/>
            <person name="Mascher T."/>
            <person name="Medema M.H."/>
            <person name="Devos D.P."/>
            <person name="Kaster A.-K."/>
            <person name="Ovreas L."/>
            <person name="Rohde M."/>
            <person name="Galperin M.Y."/>
            <person name="Jogler C."/>
        </authorList>
    </citation>
    <scope>NUCLEOTIDE SEQUENCE [LARGE SCALE GENOMIC DNA]</scope>
    <source>
        <strain evidence="1 2">Poly59</strain>
    </source>
</reference>
<name>A0A5C6F7D7_9BACT</name>
<gene>
    <name evidence="1" type="ORF">Poly59_26610</name>
</gene>
<dbReference type="EMBL" id="SJPX01000002">
    <property type="protein sequence ID" value="TWU56357.1"/>
    <property type="molecule type" value="Genomic_DNA"/>
</dbReference>
<organism evidence="1 2">
    <name type="scientific">Rubripirellula reticaptiva</name>
    <dbReference type="NCBI Taxonomy" id="2528013"/>
    <lineage>
        <taxon>Bacteria</taxon>
        <taxon>Pseudomonadati</taxon>
        <taxon>Planctomycetota</taxon>
        <taxon>Planctomycetia</taxon>
        <taxon>Pirellulales</taxon>
        <taxon>Pirellulaceae</taxon>
        <taxon>Rubripirellula</taxon>
    </lineage>
</organism>
<evidence type="ECO:0008006" key="3">
    <source>
        <dbReference type="Google" id="ProtNLM"/>
    </source>
</evidence>
<comment type="caution">
    <text evidence="1">The sequence shown here is derived from an EMBL/GenBank/DDBJ whole genome shotgun (WGS) entry which is preliminary data.</text>
</comment>
<dbReference type="AlphaFoldDB" id="A0A5C6F7D7"/>
<proteinExistence type="predicted"/>